<dbReference type="SUPFAM" id="SSF56672">
    <property type="entry name" value="DNA/RNA polymerases"/>
    <property type="match status" value="1"/>
</dbReference>
<feature type="domain" description="G-patch" evidence="10">
    <location>
        <begin position="983"/>
        <end position="1029"/>
    </location>
</feature>
<evidence type="ECO:0000256" key="4">
    <source>
        <dbReference type="ARBA" id="ARBA00022722"/>
    </source>
</evidence>
<sequence>MREQLAKMMELMMSLSKGKRAIEEPAPSENPPAQDSGNQRDDPSYPSRFTPPHAQTSQRVHPQVMPSVYYNAPPPLGHQPTHGQFGPYSGINPAEPINVPDLDDPKEQEKLRKDSSQIGENEKDQKKYDLLEERLRAIEGVNRFGTMDATELCLVPDVLIPAKFKVPEFEKYDGTKCPMAHIIMYCRKMAAQSHDDKLLIHFFQDSLIGSAARWYVQLDRNSIKTWKDLARAFIAQYKHVAELGPDRLSLQTMEKKQSENFKEYAQRWRDTAAQVQPPLTDKEMIDLFINTLRAPFYERLIGHEVASSKKGSTPKKKEGDVQAVAHDSQQAHNFNPYYSYPPYQPFYPNIGNITQNPYVYQPVPQPTFQTNVLPQTPPPRPVASTNNPGHGQRGPKTTLERPKFDPIPVPYTTLLPQLIENRLLARTPLEPLRPPFPKWYDPNAHCDYHFGIQGHSTENCTTLKHKVQALIKAGLLNFAKKDSSSVDGNPLPNHGRPTVNAIHEGMIRMVKKGIDEIQTPMDKVFEALSKINTITPEPIDTKELGHDLAYSCKFHMGAIGHSIQDCDSFRRKLQELMDSSVIEFYEEAEENLVETINRDTPAEVASSSFGGNKPKPLTIFYEENRSPMNDTSPTMIRSGITIEVPSPFPYKSDKAVPWNYECNILGTASSAPQASFEDLTGVGAQGEGGLKKADTFSKDQVDESVVAPNNEVKNLVTEKEVGEFLKFIKHSEYNVVEQLTKMPAHISLLFLLLNSEAHRNALLKVLNQAYVAQDISVEKLDHIVGNITVGNFIAFNDEEIPLGGRGGNKALHITIKCKDHAVPRVLVDNGSALNVMPRSTLSKLPVDVSYMRTSRMVVRAFDGTTREVVGDIELPIKIGPCIFEVQFQVMDIAPSYNCLLGRPWIHMAGAIPSSLHQKVKFIAEGQLISVCAEEDILAIQPSSAPYVEATEEVPECSFRSFEFVNATYVGERKVIPTPRLSVATKMGVKQTVGKGCRAGLGLGKNLQGINRPLTPMKNEERFGLGYKPTKEERRKLTAQKKIKRMAQLEGKEEEFGERTIPHLYETFRSAGFIHPEAPPKVNQVLRIFDELSIHMIRDEEPDGKIPVVYPVLPGEELSNWTATELPIIFKSSKMPINTCPYTRPTLPVCRSLNNEHEDNLDNDLNIDFEIIPNIDELKNEEEVDDYSLPPNLSRMLEQEEKEILPHQEITEMINLENGEEKKEVKIGTSLSSDERQKLEELLREYVDVFAWSYQDMPGLNTDMVVHKLPLEPDCKPIKQKLRRMKPEMLLKIKEEVKRQFDAGFLEVAKYPEWVANIVPVPKKDGKVRMCVDYRDLNRASPKDSFPLPHIDTLVDNTAKHALFSFMDGFSGYNQIKMAPEDMEKTTFVTMWGTFCYKVMPFGLKNAGATYQRAMVALFHDMMHKEIEVYVDDMIAKSHTERDHTVNLKKLFERLRKFQLKLNPAKCTFGVTSGKLLGFIVSEKGIEVDPDKIRAIQELPPPKTQKEVRGFLGRLNYIARFISQLTCKCDPIFKLLRKRDPGEWNEECQIAFDKIKEYLTNPPVLVPPTVEKPLILYLTVNKNSMGCVLGQHDETGKKERAVYYLSKKFMEYESKYSALEKMCCALAWTAQRLRQYMLYHTTWLVAKLDPIKYIFEKPCLSGRIARWQVLLSEYDIVYVSQKSIKGSAIADFLADRANEDYESVSFDFPDEDLMAVLHIEEVGPNELNPWKVYFDGASNALGHGIGAVLISPNGKYYPATARLNFNCTNNMAEYEALVMGLQAAIDMKADAIDVYGDSALVICQMKGEWETRDPKLVPYKKLVTELSKQFKEISFNHLPREENQIADALATLAAMFKIKEAADVRPFDLEVREVSAHCLNVEEEVDGKPWYHDIMQYIKHQAYLENVTDNDKRTLRRLAMGFFLSGEVLYKRSRDQVLLRCVDVAEANEIMKEVHEGTCGAHANGHMLATQIMRAGYYWLTLESDCINFARKCHKCQVYADRIHAPPAPLHVFIAPWPFSMWGMDVIGLITPKASNGHRFILVAIDYFTKWVEVASYANVTQNVVCKFIQKEIICRYGLPERIITDNANNLNGAMVKDVCAKFKIKHHNSTTYRPKMNGMVEAANKNIKKIVEKMTEVYKDWHEKLPFALHAYRTSVRTSTGATPYSLVYGAEAVLPVEVEIPSLRVLMETELEDAEWVRSRYEQLNLIEEKRLAAICHGQMYQRRMMRAYEKKVHPRQFREGELVLKRILPNQTNFQGKWMPNWERPYVVKKAFSGGALILADMDGGDLPNPINADAVKKYYA</sequence>
<organism evidence="14 15">
    <name type="scientific">Theobroma cacao</name>
    <name type="common">Cacao</name>
    <name type="synonym">Cocoa</name>
    <dbReference type="NCBI Taxonomy" id="3641"/>
    <lineage>
        <taxon>Eukaryota</taxon>
        <taxon>Viridiplantae</taxon>
        <taxon>Streptophyta</taxon>
        <taxon>Embryophyta</taxon>
        <taxon>Tracheophyta</taxon>
        <taxon>Spermatophyta</taxon>
        <taxon>Magnoliopsida</taxon>
        <taxon>eudicotyledons</taxon>
        <taxon>Gunneridae</taxon>
        <taxon>Pentapetalae</taxon>
        <taxon>rosids</taxon>
        <taxon>malvids</taxon>
        <taxon>Malvales</taxon>
        <taxon>Malvaceae</taxon>
        <taxon>Byttnerioideae</taxon>
        <taxon>Theobroma</taxon>
    </lineage>
</organism>
<dbReference type="PROSITE" id="PS50878">
    <property type="entry name" value="RT_POL"/>
    <property type="match status" value="1"/>
</dbReference>
<keyword evidence="7" id="KW-0695">RNA-directed DNA polymerase</keyword>
<keyword evidence="2" id="KW-0808">Transferase</keyword>
<dbReference type="Gene3D" id="3.10.20.370">
    <property type="match status" value="1"/>
</dbReference>
<dbReference type="InterPro" id="IPR041588">
    <property type="entry name" value="Integrase_H2C2"/>
</dbReference>
<dbReference type="InterPro" id="IPR043128">
    <property type="entry name" value="Rev_trsase/Diguanyl_cyclase"/>
</dbReference>
<dbReference type="PROSITE" id="PS50994">
    <property type="entry name" value="INTEGRASE"/>
    <property type="match status" value="1"/>
</dbReference>
<dbReference type="Gene3D" id="3.10.10.10">
    <property type="entry name" value="HIV Type 1 Reverse Transcriptase, subunit A, domain 1"/>
    <property type="match status" value="1"/>
</dbReference>
<feature type="compositionally biased region" description="Basic and acidic residues" evidence="9">
    <location>
        <begin position="103"/>
        <end position="124"/>
    </location>
</feature>
<dbReference type="PANTHER" id="PTHR48475:SF1">
    <property type="entry name" value="RNASE H TYPE-1 DOMAIN-CONTAINING PROTEIN"/>
    <property type="match status" value="1"/>
</dbReference>
<evidence type="ECO:0000256" key="7">
    <source>
        <dbReference type="ARBA" id="ARBA00022918"/>
    </source>
</evidence>
<evidence type="ECO:0000259" key="13">
    <source>
        <dbReference type="PROSITE" id="PS50994"/>
    </source>
</evidence>
<dbReference type="Pfam" id="PF17917">
    <property type="entry name" value="RT_RNaseH"/>
    <property type="match status" value="1"/>
</dbReference>
<reference evidence="14" key="1">
    <citation type="journal article" date="1997" name="Nucleic Acids Res.">
        <title>tRNAscan-SE: a program for improved detection of transfer RNA genes in genomic sequence.</title>
        <authorList>
            <person name="Lowe T.M."/>
            <person name="Eddy S.R."/>
        </authorList>
    </citation>
    <scope>NUCLEOTIDE SEQUENCE [LARGE SCALE GENOMIC DNA]</scope>
    <source>
        <strain evidence="14">r\B97-61/B2</strain>
    </source>
</reference>
<protein>
    <recommendedName>
        <fullName evidence="1">RNA-directed DNA polymerase</fullName>
        <ecNumber evidence="1">2.7.7.49</ecNumber>
    </recommendedName>
</protein>
<dbReference type="Gene3D" id="3.30.420.10">
    <property type="entry name" value="Ribonuclease H-like superfamily/Ribonuclease H"/>
    <property type="match status" value="2"/>
</dbReference>
<dbReference type="GeneID" id="108662779"/>
<dbReference type="Pfam" id="PF00665">
    <property type="entry name" value="rve"/>
    <property type="match status" value="1"/>
</dbReference>
<dbReference type="KEGG" id="tcc:108662779"/>
<keyword evidence="5" id="KW-0255">Endonuclease</keyword>
<evidence type="ECO:0000313" key="15">
    <source>
        <dbReference type="RefSeq" id="XP_017979843.1"/>
    </source>
</evidence>
<dbReference type="Pfam" id="PF13456">
    <property type="entry name" value="RVT_3"/>
    <property type="match status" value="1"/>
</dbReference>
<dbReference type="PROSITE" id="PS50879">
    <property type="entry name" value="RNASE_H_1"/>
    <property type="match status" value="1"/>
</dbReference>
<evidence type="ECO:0000259" key="12">
    <source>
        <dbReference type="PROSITE" id="PS50879"/>
    </source>
</evidence>
<dbReference type="RefSeq" id="XP_017979843.1">
    <property type="nucleotide sequence ID" value="XM_018124354.1"/>
</dbReference>
<dbReference type="Pfam" id="PF17921">
    <property type="entry name" value="Integrase_H2C2"/>
    <property type="match status" value="1"/>
</dbReference>
<feature type="region of interest" description="Disordered" evidence="9">
    <location>
        <begin position="12"/>
        <end position="124"/>
    </location>
</feature>
<accession>A0AB32WPH5</accession>
<evidence type="ECO:0000259" key="10">
    <source>
        <dbReference type="PROSITE" id="PS50174"/>
    </source>
</evidence>
<dbReference type="Pfam" id="PF00078">
    <property type="entry name" value="RVT_1"/>
    <property type="match status" value="1"/>
</dbReference>
<keyword evidence="3" id="KW-0548">Nucleotidyltransferase</keyword>
<evidence type="ECO:0000256" key="2">
    <source>
        <dbReference type="ARBA" id="ARBA00022679"/>
    </source>
</evidence>
<dbReference type="GO" id="GO:0004523">
    <property type="term" value="F:RNA-DNA hybrid ribonuclease activity"/>
    <property type="evidence" value="ECO:0007669"/>
    <property type="project" value="InterPro"/>
</dbReference>
<dbReference type="Gramene" id="Tc07v2_t012500.1">
    <property type="protein sequence ID" value="Tc07v2_p012500.1"/>
    <property type="gene ID" value="Tc07v2_g012500"/>
</dbReference>
<dbReference type="PROSITE" id="PS50174">
    <property type="entry name" value="G_PATCH"/>
    <property type="match status" value="1"/>
</dbReference>
<dbReference type="GO" id="GO:0015074">
    <property type="term" value="P:DNA integration"/>
    <property type="evidence" value="ECO:0007669"/>
    <property type="project" value="InterPro"/>
</dbReference>
<dbReference type="CDD" id="cd09279">
    <property type="entry name" value="RNase_HI_like"/>
    <property type="match status" value="1"/>
</dbReference>
<dbReference type="Gene3D" id="1.10.340.70">
    <property type="match status" value="1"/>
</dbReference>
<dbReference type="InterPro" id="IPR043502">
    <property type="entry name" value="DNA/RNA_pol_sf"/>
</dbReference>
<dbReference type="Gene3D" id="2.40.70.10">
    <property type="entry name" value="Acid Proteases"/>
    <property type="match status" value="1"/>
</dbReference>
<dbReference type="FunFam" id="3.30.70.270:FF:000063">
    <property type="entry name" value="Zinc knuckle domaincontaining protein"/>
    <property type="match status" value="1"/>
</dbReference>
<reference evidence="15" key="2">
    <citation type="submission" date="2025-08" db="UniProtKB">
        <authorList>
            <consortium name="RefSeq"/>
        </authorList>
    </citation>
    <scope>IDENTIFICATION</scope>
</reference>
<dbReference type="InterPro" id="IPR036397">
    <property type="entry name" value="RNaseH_sf"/>
</dbReference>
<evidence type="ECO:0000256" key="8">
    <source>
        <dbReference type="ARBA" id="ARBA00023172"/>
    </source>
</evidence>
<dbReference type="Pfam" id="PF03732">
    <property type="entry name" value="Retrotrans_gag"/>
    <property type="match status" value="1"/>
</dbReference>
<dbReference type="InterPro" id="IPR002156">
    <property type="entry name" value="RNaseH_domain"/>
</dbReference>
<proteinExistence type="predicted"/>
<dbReference type="InterPro" id="IPR000477">
    <property type="entry name" value="RT_dom"/>
</dbReference>
<dbReference type="EC" id="2.7.7.49" evidence="1"/>
<dbReference type="Proteomes" id="UP000694886">
    <property type="component" value="Chromosome 7"/>
</dbReference>
<evidence type="ECO:0000256" key="3">
    <source>
        <dbReference type="ARBA" id="ARBA00022695"/>
    </source>
</evidence>
<feature type="region of interest" description="Disordered" evidence="9">
    <location>
        <begin position="375"/>
        <end position="405"/>
    </location>
</feature>
<keyword evidence="4" id="KW-0540">Nuclease</keyword>
<keyword evidence="8" id="KW-0233">DNA recombination</keyword>
<dbReference type="InterPro" id="IPR001584">
    <property type="entry name" value="Integrase_cat-core"/>
</dbReference>
<dbReference type="InterPro" id="IPR012337">
    <property type="entry name" value="RNaseH-like_sf"/>
</dbReference>
<dbReference type="InterPro" id="IPR005162">
    <property type="entry name" value="Retrotrans_gag_dom"/>
</dbReference>
<evidence type="ECO:0000256" key="1">
    <source>
        <dbReference type="ARBA" id="ARBA00012493"/>
    </source>
</evidence>
<evidence type="ECO:0000259" key="11">
    <source>
        <dbReference type="PROSITE" id="PS50878"/>
    </source>
</evidence>
<dbReference type="InterPro" id="IPR041373">
    <property type="entry name" value="RT_RNaseH"/>
</dbReference>
<dbReference type="SUPFAM" id="SSF50630">
    <property type="entry name" value="Acid proteases"/>
    <property type="match status" value="1"/>
</dbReference>
<dbReference type="PANTHER" id="PTHR48475">
    <property type="entry name" value="RIBONUCLEASE H"/>
    <property type="match status" value="1"/>
</dbReference>
<dbReference type="GO" id="GO:0006310">
    <property type="term" value="P:DNA recombination"/>
    <property type="evidence" value="ECO:0007669"/>
    <property type="project" value="UniProtKB-KW"/>
</dbReference>
<feature type="domain" description="Reverse transcriptase" evidence="11">
    <location>
        <begin position="1301"/>
        <end position="1480"/>
    </location>
</feature>
<evidence type="ECO:0000256" key="9">
    <source>
        <dbReference type="SAM" id="MobiDB-lite"/>
    </source>
</evidence>
<keyword evidence="6" id="KW-0378">Hydrolase</keyword>
<dbReference type="SUPFAM" id="SSF53098">
    <property type="entry name" value="Ribonuclease H-like"/>
    <property type="match status" value="2"/>
</dbReference>
<dbReference type="CDD" id="cd01647">
    <property type="entry name" value="RT_LTR"/>
    <property type="match status" value="1"/>
</dbReference>
<dbReference type="GO" id="GO:0003676">
    <property type="term" value="F:nucleic acid binding"/>
    <property type="evidence" value="ECO:0007669"/>
    <property type="project" value="InterPro"/>
</dbReference>
<feature type="domain" description="RNase H type-1" evidence="12">
    <location>
        <begin position="1725"/>
        <end position="1854"/>
    </location>
</feature>
<dbReference type="InterPro" id="IPR000467">
    <property type="entry name" value="G_patch_dom"/>
</dbReference>
<dbReference type="CDD" id="cd00303">
    <property type="entry name" value="retropepsin_like"/>
    <property type="match status" value="1"/>
</dbReference>
<evidence type="ECO:0000256" key="5">
    <source>
        <dbReference type="ARBA" id="ARBA00022759"/>
    </source>
</evidence>
<dbReference type="InterPro" id="IPR021109">
    <property type="entry name" value="Peptidase_aspartic_dom_sf"/>
</dbReference>
<feature type="domain" description="Integrase catalytic" evidence="13">
    <location>
        <begin position="2013"/>
        <end position="2172"/>
    </location>
</feature>
<name>A0AB32WPH5_THECC</name>
<evidence type="ECO:0000313" key="14">
    <source>
        <dbReference type="Proteomes" id="UP000694886"/>
    </source>
</evidence>
<gene>
    <name evidence="15" type="primary">LOC108662779</name>
</gene>
<dbReference type="Gene3D" id="3.30.70.270">
    <property type="match status" value="2"/>
</dbReference>
<dbReference type="GO" id="GO:0003964">
    <property type="term" value="F:RNA-directed DNA polymerase activity"/>
    <property type="evidence" value="ECO:0007669"/>
    <property type="project" value="UniProtKB-KW"/>
</dbReference>
<evidence type="ECO:0000256" key="6">
    <source>
        <dbReference type="ARBA" id="ARBA00022801"/>
    </source>
</evidence>